<gene>
    <name evidence="1" type="ORF">ALEPTO_LOCUS842</name>
</gene>
<comment type="caution">
    <text evidence="1">The sequence shown here is derived from an EMBL/GenBank/DDBJ whole genome shotgun (WGS) entry which is preliminary data.</text>
</comment>
<evidence type="ECO:0000313" key="2">
    <source>
        <dbReference type="Proteomes" id="UP000789508"/>
    </source>
</evidence>
<dbReference type="Proteomes" id="UP000789508">
    <property type="component" value="Unassembled WGS sequence"/>
</dbReference>
<reference evidence="1" key="1">
    <citation type="submission" date="2021-06" db="EMBL/GenBank/DDBJ databases">
        <authorList>
            <person name="Kallberg Y."/>
            <person name="Tangrot J."/>
            <person name="Rosling A."/>
        </authorList>
    </citation>
    <scope>NUCLEOTIDE SEQUENCE</scope>
    <source>
        <strain evidence="1">FL130A</strain>
    </source>
</reference>
<keyword evidence="2" id="KW-1185">Reference proteome</keyword>
<dbReference type="EMBL" id="CAJVPS010000074">
    <property type="protein sequence ID" value="CAG8448418.1"/>
    <property type="molecule type" value="Genomic_DNA"/>
</dbReference>
<accession>A0A9N8YUY6</accession>
<sequence length="89" mass="9908">MLAYSSSFNSVSSTLSILLSEPVKLAEFGSYSSLELVVKGKFGKDWPFSSELKSIRLIARRSKNGWAISFKLESLRLIGRRESGCCRKA</sequence>
<dbReference type="AlphaFoldDB" id="A0A9N8YUY6"/>
<name>A0A9N8YUY6_9GLOM</name>
<protein>
    <submittedName>
        <fullName evidence="1">7121_t:CDS:1</fullName>
    </submittedName>
</protein>
<organism evidence="1 2">
    <name type="scientific">Ambispora leptoticha</name>
    <dbReference type="NCBI Taxonomy" id="144679"/>
    <lineage>
        <taxon>Eukaryota</taxon>
        <taxon>Fungi</taxon>
        <taxon>Fungi incertae sedis</taxon>
        <taxon>Mucoromycota</taxon>
        <taxon>Glomeromycotina</taxon>
        <taxon>Glomeromycetes</taxon>
        <taxon>Archaeosporales</taxon>
        <taxon>Ambisporaceae</taxon>
        <taxon>Ambispora</taxon>
    </lineage>
</organism>
<proteinExistence type="predicted"/>
<evidence type="ECO:0000313" key="1">
    <source>
        <dbReference type="EMBL" id="CAG8448418.1"/>
    </source>
</evidence>